<accession>A0A7J0CIJ4</accession>
<reference evidence="2 3" key="1">
    <citation type="submission" date="2020-05" db="EMBL/GenBank/DDBJ databases">
        <title>Whole genome shotgun sequence of Streptomyces microflavus NBRC 13062.</title>
        <authorList>
            <person name="Komaki H."/>
            <person name="Tamura T."/>
        </authorList>
    </citation>
    <scope>NUCLEOTIDE SEQUENCE [LARGE SCALE GENOMIC DNA]</scope>
    <source>
        <strain evidence="2 3">NBRC 13062</strain>
    </source>
</reference>
<proteinExistence type="predicted"/>
<dbReference type="AlphaFoldDB" id="A0A7J0CIJ4"/>
<gene>
    <name evidence="2" type="ORF">Smic_08520</name>
</gene>
<evidence type="ECO:0000313" key="2">
    <source>
        <dbReference type="EMBL" id="GFN02296.1"/>
    </source>
</evidence>
<comment type="caution">
    <text evidence="2">The sequence shown here is derived from an EMBL/GenBank/DDBJ whole genome shotgun (WGS) entry which is preliminary data.</text>
</comment>
<organism evidence="2 3">
    <name type="scientific">Streptomyces microflavus</name>
    <name type="common">Streptomyces lipmanii</name>
    <dbReference type="NCBI Taxonomy" id="1919"/>
    <lineage>
        <taxon>Bacteria</taxon>
        <taxon>Bacillati</taxon>
        <taxon>Actinomycetota</taxon>
        <taxon>Actinomycetes</taxon>
        <taxon>Kitasatosporales</taxon>
        <taxon>Streptomycetaceae</taxon>
        <taxon>Streptomyces</taxon>
    </lineage>
</organism>
<evidence type="ECO:0000256" key="1">
    <source>
        <dbReference type="SAM" id="MobiDB-lite"/>
    </source>
</evidence>
<dbReference type="EMBL" id="BLWD01000001">
    <property type="protein sequence ID" value="GFN02296.1"/>
    <property type="molecule type" value="Genomic_DNA"/>
</dbReference>
<name>A0A7J0CIJ4_STRMI</name>
<feature type="region of interest" description="Disordered" evidence="1">
    <location>
        <begin position="1"/>
        <end position="36"/>
    </location>
</feature>
<dbReference type="Proteomes" id="UP000498740">
    <property type="component" value="Unassembled WGS sequence"/>
</dbReference>
<evidence type="ECO:0000313" key="3">
    <source>
        <dbReference type="Proteomes" id="UP000498740"/>
    </source>
</evidence>
<protein>
    <submittedName>
        <fullName evidence="2">Uncharacterized protein</fullName>
    </submittedName>
</protein>
<sequence length="152" mass="16909">MLPPRHLRKDLMSQPPRASAFAPTPDPLTPDRDVTHQHFRSGDTVVVLKGVAGGELWGESMRVVAPSWHTPTDEDGWRLRDATGGAQSYVTAHPRYLVHLSRRCPDCLIHLRALEDALLARFAGREELIDCGWYTTTALGQLVHIADIRGGR</sequence>